<dbReference type="Proteomes" id="UP000190102">
    <property type="component" value="Unassembled WGS sequence"/>
</dbReference>
<accession>A0A1T4K7B6</accession>
<keyword evidence="1 3" id="KW-0597">Phosphoprotein</keyword>
<dbReference type="OrthoDB" id="9800897at2"/>
<evidence type="ECO:0000313" key="6">
    <source>
        <dbReference type="Proteomes" id="UP000190102"/>
    </source>
</evidence>
<sequence length="134" mass="14859">MTATAANILVIDDDPFFQRILSDAFKENGFTVFVASDGIEGVKLYLEKFPDVVISDLVMPRMGGVSTCMEINRVAGERQPIIILLTSMFQEGPHEHETPEMGARFHIPKSTAPLDIVILVEQLIERAKTQATLN</sequence>
<gene>
    <name evidence="5" type="ORF">SAMN02745119_00366</name>
</gene>
<dbReference type="PANTHER" id="PTHR44591">
    <property type="entry name" value="STRESS RESPONSE REGULATOR PROTEIN 1"/>
    <property type="match status" value="1"/>
</dbReference>
<evidence type="ECO:0000256" key="3">
    <source>
        <dbReference type="PROSITE-ProRule" id="PRU00169"/>
    </source>
</evidence>
<evidence type="ECO:0000256" key="2">
    <source>
        <dbReference type="ARBA" id="ARBA00023012"/>
    </source>
</evidence>
<evidence type="ECO:0000259" key="4">
    <source>
        <dbReference type="PROSITE" id="PS50110"/>
    </source>
</evidence>
<dbReference type="PANTHER" id="PTHR44591:SF14">
    <property type="entry name" value="PROTEIN PILG"/>
    <property type="match status" value="1"/>
</dbReference>
<dbReference type="InterPro" id="IPR001789">
    <property type="entry name" value="Sig_transdc_resp-reg_receiver"/>
</dbReference>
<dbReference type="EMBL" id="FUWR01000001">
    <property type="protein sequence ID" value="SJZ38237.1"/>
    <property type="molecule type" value="Genomic_DNA"/>
</dbReference>
<dbReference type="SUPFAM" id="SSF52172">
    <property type="entry name" value="CheY-like"/>
    <property type="match status" value="1"/>
</dbReference>
<feature type="modified residue" description="4-aspartylphosphate" evidence="3">
    <location>
        <position position="56"/>
    </location>
</feature>
<dbReference type="InterPro" id="IPR011006">
    <property type="entry name" value="CheY-like_superfamily"/>
</dbReference>
<proteinExistence type="predicted"/>
<dbReference type="RefSeq" id="WP_078788659.1">
    <property type="nucleotide sequence ID" value="NZ_FUWR01000001.1"/>
</dbReference>
<dbReference type="Gene3D" id="3.40.50.2300">
    <property type="match status" value="1"/>
</dbReference>
<dbReference type="AlphaFoldDB" id="A0A1T4K7B6"/>
<dbReference type="Pfam" id="PF00072">
    <property type="entry name" value="Response_reg"/>
    <property type="match status" value="1"/>
</dbReference>
<dbReference type="STRING" id="115783.SAMN02745119_00366"/>
<dbReference type="SMART" id="SM00448">
    <property type="entry name" value="REC"/>
    <property type="match status" value="1"/>
</dbReference>
<dbReference type="PROSITE" id="PS50110">
    <property type="entry name" value="RESPONSE_REGULATORY"/>
    <property type="match status" value="1"/>
</dbReference>
<evidence type="ECO:0000313" key="5">
    <source>
        <dbReference type="EMBL" id="SJZ38237.1"/>
    </source>
</evidence>
<name>A0A1T4K7B6_9BACT</name>
<keyword evidence="2" id="KW-0902">Two-component regulatory system</keyword>
<reference evidence="6" key="1">
    <citation type="submission" date="2017-02" db="EMBL/GenBank/DDBJ databases">
        <authorList>
            <person name="Varghese N."/>
            <person name="Submissions S."/>
        </authorList>
    </citation>
    <scope>NUCLEOTIDE SEQUENCE [LARGE SCALE GENOMIC DNA]</scope>
    <source>
        <strain evidence="6">ATCC BAA-34</strain>
    </source>
</reference>
<protein>
    <submittedName>
        <fullName evidence="5">Response regulator receiver domain-containing protein</fullName>
    </submittedName>
</protein>
<keyword evidence="6" id="KW-1185">Reference proteome</keyword>
<organism evidence="5 6">
    <name type="scientific">Trichlorobacter thiogenes</name>
    <dbReference type="NCBI Taxonomy" id="115783"/>
    <lineage>
        <taxon>Bacteria</taxon>
        <taxon>Pseudomonadati</taxon>
        <taxon>Thermodesulfobacteriota</taxon>
        <taxon>Desulfuromonadia</taxon>
        <taxon>Geobacterales</taxon>
        <taxon>Geobacteraceae</taxon>
        <taxon>Trichlorobacter</taxon>
    </lineage>
</organism>
<dbReference type="GO" id="GO:0000160">
    <property type="term" value="P:phosphorelay signal transduction system"/>
    <property type="evidence" value="ECO:0007669"/>
    <property type="project" value="UniProtKB-KW"/>
</dbReference>
<evidence type="ECO:0000256" key="1">
    <source>
        <dbReference type="ARBA" id="ARBA00022553"/>
    </source>
</evidence>
<feature type="domain" description="Response regulatory" evidence="4">
    <location>
        <begin position="7"/>
        <end position="124"/>
    </location>
</feature>
<dbReference type="InterPro" id="IPR050595">
    <property type="entry name" value="Bact_response_regulator"/>
</dbReference>